<evidence type="ECO:0000313" key="2">
    <source>
        <dbReference type="Proteomes" id="UP000030229"/>
    </source>
</evidence>
<dbReference type="RefSeq" id="YP_009125720.1">
    <property type="nucleotide sequence ID" value="NC_026602.1"/>
</dbReference>
<keyword evidence="2" id="KW-1185">Reference proteome</keyword>
<dbReference type="KEGG" id="vg:23680622"/>
<dbReference type="OrthoDB" id="34042at10239"/>
<dbReference type="EMBL" id="LN610574">
    <property type="protein sequence ID" value="CEF89283.1"/>
    <property type="molecule type" value="Genomic_DNA"/>
</dbReference>
<proteinExistence type="predicted"/>
<gene>
    <name evidence="1" type="primary">ORF22</name>
</gene>
<reference evidence="1 2" key="1">
    <citation type="journal article" date="2015" name="PLoS ONE">
        <title>Investigation of a Large Collection of Pseudomonas aeruginosa Bacteriophages Collected from a Single Environmental Source in Abidjan, Cote d'Ivoire.</title>
        <authorList>
            <person name="Essoh C."/>
            <person name="Latino L."/>
            <person name="Midoux C."/>
            <person name="Blouin Y."/>
            <person name="Loukou G."/>
            <person name="Nguetta S.P."/>
            <person name="Lathro S."/>
            <person name="Cablanmian A."/>
            <person name="Kouassi A.K."/>
            <person name="Vergnaud G."/>
            <person name="Pourcel C."/>
        </authorList>
    </citation>
    <scope>NUCLEOTIDE SEQUENCE [LARGE SCALE GENOMIC DNA]</scope>
    <source>
        <strain evidence="1">Ab05</strain>
    </source>
</reference>
<accession>A0A0A1IU92</accession>
<evidence type="ECO:0000313" key="1">
    <source>
        <dbReference type="EMBL" id="CEF89283.1"/>
    </source>
</evidence>
<dbReference type="Proteomes" id="UP000030229">
    <property type="component" value="Segment"/>
</dbReference>
<sequence>MKIRKSHNRNYPEDMVYHATNRDSLLYPKYVMGSVFISQDGTFRICVMAGTWDHVGSEVRHHARDIQSLGAGRRKLHRVMRRLRRNLRQVGVKV</sequence>
<dbReference type="GeneID" id="23680622"/>
<organism evidence="1 2">
    <name type="scientific">Pseudomonas phage vB_PaeP_PAO1_Ab05</name>
    <dbReference type="NCBI Taxonomy" id="1548902"/>
    <lineage>
        <taxon>Viruses</taxon>
        <taxon>Duplodnaviria</taxon>
        <taxon>Heunggongvirae</taxon>
        <taxon>Uroviricota</taxon>
        <taxon>Caudoviricetes</taxon>
        <taxon>Autographivirales</taxon>
        <taxon>Autoscriptoviridae</taxon>
        <taxon>Krylovirinae</taxon>
        <taxon>Phikmvvirus</taxon>
        <taxon>Phikmvvirus Ab05</taxon>
    </lineage>
</organism>
<protein>
    <submittedName>
        <fullName evidence="1">Uncharacterized protein</fullName>
    </submittedName>
</protein>
<name>A0A0A1IU92_9CAUD</name>